<reference evidence="2" key="2">
    <citation type="journal article" date="2023" name="Front. Microbiol.">
        <title>Ralstonia chuxiongensis sp. nov., Ralstonia mojiangensis sp. nov., and Ralstonia soli sp. nov., isolated from tobacco fields, are three novel species in the family Burkholderiaceae.</title>
        <authorList>
            <person name="Lu C.H."/>
            <person name="Zhang Y.Y."/>
            <person name="Jiang N."/>
            <person name="Chen W."/>
            <person name="Shao X."/>
            <person name="Zhao Z.M."/>
            <person name="Lu W.L."/>
            <person name="Hu X."/>
            <person name="Xi Y.X."/>
            <person name="Zou S.Y."/>
            <person name="Wei Q.J."/>
            <person name="Lin Z.L."/>
            <person name="Gong L."/>
            <person name="Gai X.T."/>
            <person name="Zhang L.Q."/>
            <person name="Li J.Y."/>
            <person name="Jin Y."/>
            <person name="Xia Z.Y."/>
        </authorList>
    </citation>
    <scope>NUCLEOTIDE SEQUENCE</scope>
    <source>
        <strain evidence="2">21MJYT02-11</strain>
    </source>
</reference>
<sequence>MRSDRRTTAGRMAWPVASLLACGLAVWPAAAAMAADDAPIADSAQTTHTEAVRPPVAAAVSVPAFVPRLGHAVGADTLERYRGGTQDLYQTVNDARLSGTVSDNAAVNVATGSNIVRDGSLTNAAGIPTVIQNTGANVLIQNATIVNVQFRP</sequence>
<comment type="caution">
    <text evidence="2">The sequence shown here is derived from an EMBL/GenBank/DDBJ whole genome shotgun (WGS) entry which is preliminary data.</text>
</comment>
<evidence type="ECO:0000313" key="2">
    <source>
        <dbReference type="EMBL" id="MCO5397202.1"/>
    </source>
</evidence>
<keyword evidence="3" id="KW-1185">Reference proteome</keyword>
<feature type="signal peptide" evidence="1">
    <location>
        <begin position="1"/>
        <end position="34"/>
    </location>
</feature>
<dbReference type="PROSITE" id="PS51257">
    <property type="entry name" value="PROKAR_LIPOPROTEIN"/>
    <property type="match status" value="1"/>
</dbReference>
<reference evidence="2" key="1">
    <citation type="submission" date="2022-06" db="EMBL/GenBank/DDBJ databases">
        <authorList>
            <person name="Lu C.-H."/>
        </authorList>
    </citation>
    <scope>NUCLEOTIDE SEQUENCE</scope>
    <source>
        <strain evidence="2">21MJYT02-11</strain>
    </source>
</reference>
<name>A0ABT1AGE0_9RALS</name>
<dbReference type="RefSeq" id="WP_252676602.1">
    <property type="nucleotide sequence ID" value="NZ_JAMXHT010000001.1"/>
</dbReference>
<feature type="chain" id="PRO_5045802982" evidence="1">
    <location>
        <begin position="35"/>
        <end position="152"/>
    </location>
</feature>
<evidence type="ECO:0000256" key="1">
    <source>
        <dbReference type="SAM" id="SignalP"/>
    </source>
</evidence>
<organism evidence="2 3">
    <name type="scientific">Ralstonia soli</name>
    <dbReference type="NCBI Taxonomy" id="2953896"/>
    <lineage>
        <taxon>Bacteria</taxon>
        <taxon>Pseudomonadati</taxon>
        <taxon>Pseudomonadota</taxon>
        <taxon>Betaproteobacteria</taxon>
        <taxon>Burkholderiales</taxon>
        <taxon>Burkholderiaceae</taxon>
        <taxon>Ralstonia</taxon>
    </lineage>
</organism>
<gene>
    <name evidence="2" type="ORF">NG900_03200</name>
</gene>
<dbReference type="EMBL" id="JAMXHT010000001">
    <property type="protein sequence ID" value="MCO5397202.1"/>
    <property type="molecule type" value="Genomic_DNA"/>
</dbReference>
<dbReference type="Proteomes" id="UP001162811">
    <property type="component" value="Unassembled WGS sequence"/>
</dbReference>
<evidence type="ECO:0000313" key="3">
    <source>
        <dbReference type="Proteomes" id="UP001162811"/>
    </source>
</evidence>
<keyword evidence="1" id="KW-0732">Signal</keyword>
<proteinExistence type="predicted"/>
<protein>
    <submittedName>
        <fullName evidence="2">Uncharacterized protein</fullName>
    </submittedName>
</protein>
<accession>A0ABT1AGE0</accession>